<reference evidence="8" key="1">
    <citation type="journal article" date="2020" name="Nature">
        <title>Giant virus diversity and host interactions through global metagenomics.</title>
        <authorList>
            <person name="Schulz F."/>
            <person name="Roux S."/>
            <person name="Paez-Espino D."/>
            <person name="Jungbluth S."/>
            <person name="Walsh D.A."/>
            <person name="Denef V.J."/>
            <person name="McMahon K.D."/>
            <person name="Konstantinidis K.T."/>
            <person name="Eloe-Fadrosh E.A."/>
            <person name="Kyrpides N.C."/>
            <person name="Woyke T."/>
        </authorList>
    </citation>
    <scope>NUCLEOTIDE SEQUENCE</scope>
    <source>
        <strain evidence="8">GVMAG-M-3300021963-12</strain>
    </source>
</reference>
<dbReference type="PROSITE" id="PS50137">
    <property type="entry name" value="DS_RBD"/>
    <property type="match status" value="1"/>
</dbReference>
<dbReference type="InterPro" id="IPR036389">
    <property type="entry name" value="RNase_III_sf"/>
</dbReference>
<evidence type="ECO:0000256" key="3">
    <source>
        <dbReference type="ARBA" id="ARBA00022759"/>
    </source>
</evidence>
<feature type="domain" description="RNase III" evidence="7">
    <location>
        <begin position="34"/>
        <end position="172"/>
    </location>
</feature>
<evidence type="ECO:0000259" key="7">
    <source>
        <dbReference type="PROSITE" id="PS50142"/>
    </source>
</evidence>
<keyword evidence="5" id="KW-0694">RNA-binding</keyword>
<dbReference type="CDD" id="cd00593">
    <property type="entry name" value="RIBOc"/>
    <property type="match status" value="1"/>
</dbReference>
<evidence type="ECO:0000256" key="5">
    <source>
        <dbReference type="ARBA" id="ARBA00022884"/>
    </source>
</evidence>
<dbReference type="GO" id="GO:0004525">
    <property type="term" value="F:ribonuclease III activity"/>
    <property type="evidence" value="ECO:0007669"/>
    <property type="project" value="InterPro"/>
</dbReference>
<evidence type="ECO:0000313" key="8">
    <source>
        <dbReference type="EMBL" id="QHT07484.1"/>
    </source>
</evidence>
<protein>
    <recommendedName>
        <fullName evidence="9">RNase III domain-containing protein</fullName>
    </recommendedName>
</protein>
<dbReference type="PANTHER" id="PTHR11207">
    <property type="entry name" value="RIBONUCLEASE III"/>
    <property type="match status" value="1"/>
</dbReference>
<dbReference type="InterPro" id="IPR011907">
    <property type="entry name" value="RNase_III"/>
</dbReference>
<dbReference type="Gene3D" id="1.10.1520.10">
    <property type="entry name" value="Ribonuclease III domain"/>
    <property type="match status" value="1"/>
</dbReference>
<dbReference type="InterPro" id="IPR014720">
    <property type="entry name" value="dsRBD_dom"/>
</dbReference>
<dbReference type="GO" id="GO:0003725">
    <property type="term" value="F:double-stranded RNA binding"/>
    <property type="evidence" value="ECO:0007669"/>
    <property type="project" value="TreeGrafter"/>
</dbReference>
<dbReference type="SUPFAM" id="SSF54768">
    <property type="entry name" value="dsRNA-binding domain-like"/>
    <property type="match status" value="1"/>
</dbReference>
<dbReference type="SMART" id="SM00535">
    <property type="entry name" value="RIBOc"/>
    <property type="match status" value="1"/>
</dbReference>
<dbReference type="PROSITE" id="PS50142">
    <property type="entry name" value="RNASE_3_2"/>
    <property type="match status" value="1"/>
</dbReference>
<dbReference type="Pfam" id="PF00035">
    <property type="entry name" value="dsrm"/>
    <property type="match status" value="1"/>
</dbReference>
<dbReference type="AlphaFoldDB" id="A0A6C0CUR2"/>
<dbReference type="PANTHER" id="PTHR11207:SF0">
    <property type="entry name" value="RIBONUCLEASE 3"/>
    <property type="match status" value="1"/>
</dbReference>
<dbReference type="Gene3D" id="3.30.160.20">
    <property type="match status" value="1"/>
</dbReference>
<proteinExistence type="inferred from homology"/>
<organism evidence="8">
    <name type="scientific">viral metagenome</name>
    <dbReference type="NCBI Taxonomy" id="1070528"/>
    <lineage>
        <taxon>unclassified sequences</taxon>
        <taxon>metagenomes</taxon>
        <taxon>organismal metagenomes</taxon>
    </lineage>
</organism>
<evidence type="ECO:0000256" key="2">
    <source>
        <dbReference type="ARBA" id="ARBA00022722"/>
    </source>
</evidence>
<evidence type="ECO:0000256" key="1">
    <source>
        <dbReference type="ARBA" id="ARBA00010183"/>
    </source>
</evidence>
<keyword evidence="3" id="KW-0255">Endonuclease</keyword>
<sequence>MEVPIYNPFNSKNCMFTQKDIHTILQKHDCQHLVRNTEIFQTAMVHSSYVRRTEYTTPIGDVAQLAAKPDDCIDLFPESYERLEHLGDSILGASVATYLSIRFPTQQEGFLTNLRKEIVCNIMLGELTKKIKLNQFYVISKHNEDACNGRYNVKKLGDILEAFIGALWIDCRYNFQIIYAFVVSLIETYIDIPGILLNDTNFKDQLQKFCQIKFHYTPTYTMLSAENGYTMAALDGRGNHIGTGIGTTKKQGEQLAAQDALKKLKV</sequence>
<dbReference type="HAMAP" id="MF_00104">
    <property type="entry name" value="RNase_III"/>
    <property type="match status" value="1"/>
</dbReference>
<dbReference type="InterPro" id="IPR000999">
    <property type="entry name" value="RNase_III_dom"/>
</dbReference>
<dbReference type="SMART" id="SM00358">
    <property type="entry name" value="DSRM"/>
    <property type="match status" value="1"/>
</dbReference>
<evidence type="ECO:0000256" key="4">
    <source>
        <dbReference type="ARBA" id="ARBA00022801"/>
    </source>
</evidence>
<dbReference type="CDD" id="cd10845">
    <property type="entry name" value="DSRM_RNAse_III_family"/>
    <property type="match status" value="1"/>
</dbReference>
<accession>A0A6C0CUR2</accession>
<keyword evidence="4" id="KW-0378">Hydrolase</keyword>
<evidence type="ECO:0000259" key="6">
    <source>
        <dbReference type="PROSITE" id="PS50137"/>
    </source>
</evidence>
<name>A0A6C0CUR2_9ZZZZ</name>
<feature type="domain" description="DRBM" evidence="6">
    <location>
        <begin position="201"/>
        <end position="266"/>
    </location>
</feature>
<comment type="similarity">
    <text evidence="1">Belongs to the ribonuclease III family.</text>
</comment>
<dbReference type="SUPFAM" id="SSF69065">
    <property type="entry name" value="RNase III domain-like"/>
    <property type="match status" value="1"/>
</dbReference>
<dbReference type="EMBL" id="MN739481">
    <property type="protein sequence ID" value="QHT07484.1"/>
    <property type="molecule type" value="Genomic_DNA"/>
</dbReference>
<keyword evidence="2" id="KW-0540">Nuclease</keyword>
<dbReference type="Pfam" id="PF00636">
    <property type="entry name" value="Ribonuclease_3"/>
    <property type="match status" value="1"/>
</dbReference>
<dbReference type="GO" id="GO:0010468">
    <property type="term" value="P:regulation of gene expression"/>
    <property type="evidence" value="ECO:0007669"/>
    <property type="project" value="TreeGrafter"/>
</dbReference>
<evidence type="ECO:0008006" key="9">
    <source>
        <dbReference type="Google" id="ProtNLM"/>
    </source>
</evidence>
<dbReference type="GO" id="GO:0006364">
    <property type="term" value="P:rRNA processing"/>
    <property type="evidence" value="ECO:0007669"/>
    <property type="project" value="InterPro"/>
</dbReference>